<dbReference type="OrthoDB" id="3405463at2"/>
<dbReference type="Pfam" id="PF07508">
    <property type="entry name" value="Recombinase"/>
    <property type="match status" value="1"/>
</dbReference>
<evidence type="ECO:0000256" key="4">
    <source>
        <dbReference type="PIRSR" id="PIRSR606118-50"/>
    </source>
</evidence>
<evidence type="ECO:0000313" key="7">
    <source>
        <dbReference type="EMBL" id="SBV27552.1"/>
    </source>
</evidence>
<gene>
    <name evidence="7" type="ORF">GA0070620_3076</name>
</gene>
<dbReference type="SMART" id="SM00857">
    <property type="entry name" value="Resolvase"/>
    <property type="match status" value="1"/>
</dbReference>
<dbReference type="STRING" id="307121.GA0070620_3076"/>
<accession>A0A1C3N4N4</accession>
<evidence type="ECO:0000313" key="8">
    <source>
        <dbReference type="Proteomes" id="UP000199393"/>
    </source>
</evidence>
<name>A0A1C3N4N4_9ACTN</name>
<dbReference type="GO" id="GO:0015074">
    <property type="term" value="P:DNA integration"/>
    <property type="evidence" value="ECO:0007669"/>
    <property type="project" value="UniProtKB-KW"/>
</dbReference>
<dbReference type="Proteomes" id="UP000199393">
    <property type="component" value="Chromosome I"/>
</dbReference>
<dbReference type="InterPro" id="IPR050639">
    <property type="entry name" value="SSR_resolvase"/>
</dbReference>
<keyword evidence="1" id="KW-0229">DNA integration</keyword>
<keyword evidence="2" id="KW-0238">DNA-binding</keyword>
<dbReference type="InterPro" id="IPR038109">
    <property type="entry name" value="DNA_bind_recomb_sf"/>
</dbReference>
<evidence type="ECO:0000256" key="1">
    <source>
        <dbReference type="ARBA" id="ARBA00022908"/>
    </source>
</evidence>
<dbReference type="EMBL" id="LT598496">
    <property type="protein sequence ID" value="SBV27552.1"/>
    <property type="molecule type" value="Genomic_DNA"/>
</dbReference>
<feature type="domain" description="Resolvase/invertase-type recombinase catalytic" evidence="6">
    <location>
        <begin position="6"/>
        <end position="158"/>
    </location>
</feature>
<sequence length="243" mass="27342">MITLPPLVAYLRVSTDRQAEDGYGLDVQTEAIKTWAKEQKRRIVAWYRDEGISGALLAREGWMDVEDAISGKRAGGVIVYKLDRLARDTMVQETLMQSVWKLGGEVYSTSSTETNLRDDPEDPSRKLIRTIMGAVNTYERDMIALRMRRGRRLKANRGGFAYGSPAFGQRSVNKQLVKDPTEQATLRRLVELHTQDFSTRQIAAALNAEGRTTKRGKQWTSAGVSDVLRRQATGRHRGKAMTP</sequence>
<evidence type="ECO:0000256" key="2">
    <source>
        <dbReference type="ARBA" id="ARBA00023125"/>
    </source>
</evidence>
<dbReference type="GO" id="GO:0003677">
    <property type="term" value="F:DNA binding"/>
    <property type="evidence" value="ECO:0007669"/>
    <property type="project" value="UniProtKB-KW"/>
</dbReference>
<keyword evidence="8" id="KW-1185">Reference proteome</keyword>
<reference evidence="8" key="1">
    <citation type="submission" date="2016-06" db="EMBL/GenBank/DDBJ databases">
        <authorList>
            <person name="Varghese N."/>
        </authorList>
    </citation>
    <scope>NUCLEOTIDE SEQUENCE [LARGE SCALE GENOMIC DNA]</scope>
    <source>
        <strain evidence="8">DSM 45344</strain>
    </source>
</reference>
<dbReference type="InterPro" id="IPR036162">
    <property type="entry name" value="Resolvase-like_N_sf"/>
</dbReference>
<dbReference type="AlphaFoldDB" id="A0A1C3N4N4"/>
<dbReference type="PANTHER" id="PTHR30461:SF23">
    <property type="entry name" value="DNA RECOMBINASE-RELATED"/>
    <property type="match status" value="1"/>
</dbReference>
<evidence type="ECO:0000256" key="3">
    <source>
        <dbReference type="ARBA" id="ARBA00023172"/>
    </source>
</evidence>
<proteinExistence type="predicted"/>
<dbReference type="PANTHER" id="PTHR30461">
    <property type="entry name" value="DNA-INVERTASE FROM LAMBDOID PROPHAGE"/>
    <property type="match status" value="1"/>
</dbReference>
<organism evidence="7 8">
    <name type="scientific">Micromonospora krabiensis</name>
    <dbReference type="NCBI Taxonomy" id="307121"/>
    <lineage>
        <taxon>Bacteria</taxon>
        <taxon>Bacillati</taxon>
        <taxon>Actinomycetota</taxon>
        <taxon>Actinomycetes</taxon>
        <taxon>Micromonosporales</taxon>
        <taxon>Micromonosporaceae</taxon>
        <taxon>Micromonospora</taxon>
    </lineage>
</organism>
<evidence type="ECO:0000256" key="5">
    <source>
        <dbReference type="PROSITE-ProRule" id="PRU10137"/>
    </source>
</evidence>
<dbReference type="GO" id="GO:0000150">
    <property type="term" value="F:DNA strand exchange activity"/>
    <property type="evidence" value="ECO:0007669"/>
    <property type="project" value="InterPro"/>
</dbReference>
<dbReference type="RefSeq" id="WP_091591416.1">
    <property type="nucleotide sequence ID" value="NZ_JBHRWG010000004.1"/>
</dbReference>
<dbReference type="CDD" id="cd00338">
    <property type="entry name" value="Ser_Recombinase"/>
    <property type="match status" value="1"/>
</dbReference>
<keyword evidence="3" id="KW-0233">DNA recombination</keyword>
<dbReference type="PATRIC" id="fig|307121.4.peg.3140"/>
<dbReference type="InterPro" id="IPR006119">
    <property type="entry name" value="Resolv_N"/>
</dbReference>
<dbReference type="Pfam" id="PF00239">
    <property type="entry name" value="Resolvase"/>
    <property type="match status" value="1"/>
</dbReference>
<evidence type="ECO:0000259" key="6">
    <source>
        <dbReference type="PROSITE" id="PS51736"/>
    </source>
</evidence>
<dbReference type="InterPro" id="IPR011109">
    <property type="entry name" value="DNA_bind_recombinase_dom"/>
</dbReference>
<dbReference type="PROSITE" id="PS00397">
    <property type="entry name" value="RECOMBINASES_1"/>
    <property type="match status" value="1"/>
</dbReference>
<dbReference type="PROSITE" id="PS51736">
    <property type="entry name" value="RECOMBINASES_3"/>
    <property type="match status" value="1"/>
</dbReference>
<dbReference type="SUPFAM" id="SSF53041">
    <property type="entry name" value="Resolvase-like"/>
    <property type="match status" value="1"/>
</dbReference>
<dbReference type="InterPro" id="IPR006118">
    <property type="entry name" value="Recombinase_CS"/>
</dbReference>
<feature type="active site" description="O-(5'-phospho-DNA)-serine intermediate" evidence="4 5">
    <location>
        <position position="14"/>
    </location>
</feature>
<dbReference type="Gene3D" id="3.90.1750.20">
    <property type="entry name" value="Putative Large Serine Recombinase, Chain B, Domain 2"/>
    <property type="match status" value="1"/>
</dbReference>
<protein>
    <submittedName>
        <fullName evidence="7">Site-specific DNA recombinase</fullName>
    </submittedName>
</protein>
<dbReference type="Gene3D" id="3.40.50.1390">
    <property type="entry name" value="Resolvase, N-terminal catalytic domain"/>
    <property type="match status" value="1"/>
</dbReference>